<accession>A0A382JP82</accession>
<name>A0A382JP82_9ZZZZ</name>
<dbReference type="AlphaFoldDB" id="A0A382JP82"/>
<dbReference type="EMBL" id="UINC01075439">
    <property type="protein sequence ID" value="SVC13618.1"/>
    <property type="molecule type" value="Genomic_DNA"/>
</dbReference>
<gene>
    <name evidence="1" type="ORF">METZ01_LOCUS266472</name>
</gene>
<organism evidence="1">
    <name type="scientific">marine metagenome</name>
    <dbReference type="NCBI Taxonomy" id="408172"/>
    <lineage>
        <taxon>unclassified sequences</taxon>
        <taxon>metagenomes</taxon>
        <taxon>ecological metagenomes</taxon>
    </lineage>
</organism>
<reference evidence="1" key="1">
    <citation type="submission" date="2018-05" db="EMBL/GenBank/DDBJ databases">
        <authorList>
            <person name="Lanie J.A."/>
            <person name="Ng W.-L."/>
            <person name="Kazmierczak K.M."/>
            <person name="Andrzejewski T.M."/>
            <person name="Davidsen T.M."/>
            <person name="Wayne K.J."/>
            <person name="Tettelin H."/>
            <person name="Glass J.I."/>
            <person name="Rusch D."/>
            <person name="Podicherti R."/>
            <person name="Tsui H.-C.T."/>
            <person name="Winkler M.E."/>
        </authorList>
    </citation>
    <scope>NUCLEOTIDE SEQUENCE</scope>
</reference>
<evidence type="ECO:0000313" key="1">
    <source>
        <dbReference type="EMBL" id="SVC13618.1"/>
    </source>
</evidence>
<sequence length="27" mass="3000">MLYNEGIADYKGLPFMKPINDGNIATN</sequence>
<protein>
    <submittedName>
        <fullName evidence="1">Uncharacterized protein</fullName>
    </submittedName>
</protein>
<proteinExistence type="predicted"/>